<evidence type="ECO:0000256" key="7">
    <source>
        <dbReference type="ARBA" id="ARBA00013053"/>
    </source>
</evidence>
<gene>
    <name evidence="16" type="ordered locus">BruAb2_0559</name>
</gene>
<reference evidence="16 17" key="1">
    <citation type="journal article" date="2005" name="J. Bacteriol.">
        <title>Completion of the genome sequence of Brucella abortus and comparison to the highly similar genomes of Brucella melitensis and Brucella suis.</title>
        <authorList>
            <person name="Halling S.M."/>
            <person name="Peterson-Burch B.D."/>
            <person name="Bricker B.J."/>
            <person name="Zuerner R.L."/>
            <person name="Qing Z."/>
            <person name="Li L.L."/>
            <person name="Kapur V."/>
            <person name="Alt D.P."/>
            <person name="Olsen S.C."/>
        </authorList>
    </citation>
    <scope>NUCLEOTIDE SEQUENCE [LARGE SCALE GENOMIC DNA]</scope>
    <source>
        <strain evidence="16 17">9-941</strain>
    </source>
</reference>
<evidence type="ECO:0000256" key="3">
    <source>
        <dbReference type="ARBA" id="ARBA00004824"/>
    </source>
</evidence>
<evidence type="ECO:0000256" key="10">
    <source>
        <dbReference type="ARBA" id="ARBA00023304"/>
    </source>
</evidence>
<dbReference type="PANTHER" id="PTHR42743:SF11">
    <property type="entry name" value="AMINODEOXYCHORISMATE LYASE"/>
    <property type="match status" value="1"/>
</dbReference>
<protein>
    <recommendedName>
        <fullName evidence="8">Probable branched-chain-amino-acid aminotransferase</fullName>
        <ecNumber evidence="7">2.6.1.42</ecNumber>
    </recommendedName>
</protein>
<evidence type="ECO:0000256" key="15">
    <source>
        <dbReference type="RuleBase" id="RU004516"/>
    </source>
</evidence>
<dbReference type="InterPro" id="IPR036038">
    <property type="entry name" value="Aminotransferase-like"/>
</dbReference>
<dbReference type="InterPro" id="IPR043131">
    <property type="entry name" value="BCAT-like_N"/>
</dbReference>
<evidence type="ECO:0000256" key="8">
    <source>
        <dbReference type="ARBA" id="ARBA00014472"/>
    </source>
</evidence>
<keyword evidence="16" id="KW-0032">Aminotransferase</keyword>
<evidence type="ECO:0000256" key="4">
    <source>
        <dbReference type="ARBA" id="ARBA00004931"/>
    </source>
</evidence>
<evidence type="ECO:0000256" key="12">
    <source>
        <dbReference type="ARBA" id="ARBA00048798"/>
    </source>
</evidence>
<comment type="pathway">
    <text evidence="5">Amino-acid biosynthesis; L-leucine biosynthesis; L-leucine from 3-methyl-2-oxobutanoate: step 4/4.</text>
</comment>
<dbReference type="AlphaFoldDB" id="Q578F8"/>
<comment type="similarity">
    <text evidence="6 14">Belongs to the class-IV pyridoxal-phosphate-dependent aminotransferase family.</text>
</comment>
<keyword evidence="9 15" id="KW-0663">Pyridoxal phosphate</keyword>
<dbReference type="InterPro" id="IPR001544">
    <property type="entry name" value="Aminotrans_IV"/>
</dbReference>
<dbReference type="InterPro" id="IPR018300">
    <property type="entry name" value="Aminotrans_IV_CS"/>
</dbReference>
<evidence type="ECO:0000256" key="11">
    <source>
        <dbReference type="ARBA" id="ARBA00048212"/>
    </source>
</evidence>
<evidence type="ECO:0000256" key="2">
    <source>
        <dbReference type="ARBA" id="ARBA00003109"/>
    </source>
</evidence>
<dbReference type="NCBIfam" id="NF009896">
    <property type="entry name" value="PRK13356.1"/>
    <property type="match status" value="1"/>
</dbReference>
<comment type="catalytic activity">
    <reaction evidence="11">
        <text>L-valine + 2-oxoglutarate = 3-methyl-2-oxobutanoate + L-glutamate</text>
        <dbReference type="Rhea" id="RHEA:24813"/>
        <dbReference type="ChEBI" id="CHEBI:11851"/>
        <dbReference type="ChEBI" id="CHEBI:16810"/>
        <dbReference type="ChEBI" id="CHEBI:29985"/>
        <dbReference type="ChEBI" id="CHEBI:57762"/>
        <dbReference type="EC" id="2.6.1.42"/>
    </reaction>
</comment>
<dbReference type="GO" id="GO:0005829">
    <property type="term" value="C:cytosol"/>
    <property type="evidence" value="ECO:0007669"/>
    <property type="project" value="TreeGrafter"/>
</dbReference>
<dbReference type="GO" id="GO:0009082">
    <property type="term" value="P:branched-chain amino acid biosynthetic process"/>
    <property type="evidence" value="ECO:0007669"/>
    <property type="project" value="UniProtKB-KW"/>
</dbReference>
<sequence length="343" mass="37754">MTDTRAMWTYYKGEWREGDVRILGAASQATWLGSLVFDGARLFEGVTPDLDRHSARANDSARALGLEPTLSANDIEALAREGLKKFAPDTDVYIRPMYWAEEGDASTVAPLASSTDFALCLEAIPMVEPKGFTITTTSFRRPYLEVMPVNAKAACLYPNNARMLREAKAKGFHNALVTDVLGNVAETATSNVFMVRGGEVFTPVPNGTFLNGITRQRVIKLLREAGVSVHETTLKIEDFREADEIFSTGNMSKVVPIIGFDERKLDYGLVDKACPRPLLGMGPRLTAINRNQSPGQNPEISCKGFRFNKTVRSTPMIYFQALPDARPSHAFAGDAMNQLLPAR</sequence>
<dbReference type="PROSITE" id="PS00770">
    <property type="entry name" value="AA_TRANSFER_CLASS_4"/>
    <property type="match status" value="1"/>
</dbReference>
<evidence type="ECO:0000313" key="17">
    <source>
        <dbReference type="Proteomes" id="UP000000540"/>
    </source>
</evidence>
<dbReference type="HOGENOM" id="CLU_020844_3_2_5"/>
<proteinExistence type="inferred from homology"/>
<organism evidence="16 17">
    <name type="scientific">Brucella abortus biovar 1 (strain 9-941)</name>
    <dbReference type="NCBI Taxonomy" id="262698"/>
    <lineage>
        <taxon>Bacteria</taxon>
        <taxon>Pseudomonadati</taxon>
        <taxon>Pseudomonadota</taxon>
        <taxon>Alphaproteobacteria</taxon>
        <taxon>Hyphomicrobiales</taxon>
        <taxon>Brucellaceae</taxon>
        <taxon>Brucella/Ochrobactrum group</taxon>
        <taxon>Brucella</taxon>
    </lineage>
</organism>
<dbReference type="KEGG" id="bmb:BruAb2_0559"/>
<dbReference type="PANTHER" id="PTHR42743">
    <property type="entry name" value="AMINO-ACID AMINOTRANSFERASE"/>
    <property type="match status" value="1"/>
</dbReference>
<dbReference type="Gene3D" id="3.20.10.10">
    <property type="entry name" value="D-amino Acid Aminotransferase, subunit A, domain 2"/>
    <property type="match status" value="1"/>
</dbReference>
<dbReference type="EMBL" id="AE017224">
    <property type="protein sequence ID" value="AAX75976.1"/>
    <property type="molecule type" value="Genomic_DNA"/>
</dbReference>
<dbReference type="SUPFAM" id="SSF56752">
    <property type="entry name" value="D-aminoacid aminotransferase-like PLP-dependent enzymes"/>
    <property type="match status" value="1"/>
</dbReference>
<comment type="catalytic activity">
    <reaction evidence="13">
        <text>L-leucine + 2-oxoglutarate = 4-methyl-2-oxopentanoate + L-glutamate</text>
        <dbReference type="Rhea" id="RHEA:18321"/>
        <dbReference type="ChEBI" id="CHEBI:16810"/>
        <dbReference type="ChEBI" id="CHEBI:17865"/>
        <dbReference type="ChEBI" id="CHEBI:29985"/>
        <dbReference type="ChEBI" id="CHEBI:57427"/>
        <dbReference type="EC" id="2.6.1.42"/>
    </reaction>
</comment>
<evidence type="ECO:0000313" key="16">
    <source>
        <dbReference type="EMBL" id="AAX75976.1"/>
    </source>
</evidence>
<dbReference type="InterPro" id="IPR050571">
    <property type="entry name" value="Class-IV_PLP-Dep_Aminotrnsfr"/>
</dbReference>
<evidence type="ECO:0000256" key="5">
    <source>
        <dbReference type="ARBA" id="ARBA00005072"/>
    </source>
</evidence>
<evidence type="ECO:0000256" key="13">
    <source>
        <dbReference type="ARBA" id="ARBA00049229"/>
    </source>
</evidence>
<evidence type="ECO:0000256" key="9">
    <source>
        <dbReference type="ARBA" id="ARBA00022898"/>
    </source>
</evidence>
<evidence type="ECO:0000256" key="1">
    <source>
        <dbReference type="ARBA" id="ARBA00001933"/>
    </source>
</evidence>
<dbReference type="EC" id="2.6.1.42" evidence="7"/>
<evidence type="ECO:0000256" key="6">
    <source>
        <dbReference type="ARBA" id="ARBA00009320"/>
    </source>
</evidence>
<dbReference type="Proteomes" id="UP000000540">
    <property type="component" value="Chromosome II"/>
</dbReference>
<dbReference type="Pfam" id="PF01063">
    <property type="entry name" value="Aminotran_4"/>
    <property type="match status" value="1"/>
</dbReference>
<comment type="catalytic activity">
    <reaction evidence="12">
        <text>L-isoleucine + 2-oxoglutarate = (S)-3-methyl-2-oxopentanoate + L-glutamate</text>
        <dbReference type="Rhea" id="RHEA:24801"/>
        <dbReference type="ChEBI" id="CHEBI:16810"/>
        <dbReference type="ChEBI" id="CHEBI:29985"/>
        <dbReference type="ChEBI" id="CHEBI:35146"/>
        <dbReference type="ChEBI" id="CHEBI:58045"/>
        <dbReference type="EC" id="2.6.1.42"/>
    </reaction>
</comment>
<keyword evidence="10" id="KW-0100">Branched-chain amino acid biosynthesis</keyword>
<dbReference type="InterPro" id="IPR043132">
    <property type="entry name" value="BCAT-like_C"/>
</dbReference>
<dbReference type="GO" id="GO:0004084">
    <property type="term" value="F:branched-chain-amino-acid transaminase activity"/>
    <property type="evidence" value="ECO:0007669"/>
    <property type="project" value="UniProtKB-EC"/>
</dbReference>
<dbReference type="EnsemblBacteria" id="AAX75976">
    <property type="protein sequence ID" value="AAX75976"/>
    <property type="gene ID" value="BruAb2_0559"/>
</dbReference>
<name>Q578F8_BRUAB</name>
<keyword evidence="16" id="KW-0808">Transferase</keyword>
<comment type="function">
    <text evidence="2">Acts on leucine, isoleucine and valine.</text>
</comment>
<accession>Q578F8</accession>
<comment type="pathway">
    <text evidence="3">Amino-acid biosynthesis; L-isoleucine biosynthesis; L-isoleucine from 2-oxobutanoate: step 4/4.</text>
</comment>
<evidence type="ECO:0000256" key="14">
    <source>
        <dbReference type="RuleBase" id="RU004106"/>
    </source>
</evidence>
<comment type="pathway">
    <text evidence="4">Amino-acid biosynthesis; L-valine biosynthesis; L-valine from pyruvate: step 4/4.</text>
</comment>
<keyword evidence="10" id="KW-0028">Amino-acid biosynthesis</keyword>
<comment type="cofactor">
    <cofactor evidence="1 15">
        <name>pyridoxal 5'-phosphate</name>
        <dbReference type="ChEBI" id="CHEBI:597326"/>
    </cofactor>
</comment>
<dbReference type="Gene3D" id="3.30.470.10">
    <property type="match status" value="1"/>
</dbReference>